<name>A0A9D7XGE3_9BACT</name>
<evidence type="ECO:0000313" key="2">
    <source>
        <dbReference type="EMBL" id="MBK9796141.1"/>
    </source>
</evidence>
<dbReference type="InterPro" id="IPR050229">
    <property type="entry name" value="GlpE_sulfurtransferase"/>
</dbReference>
<dbReference type="CDD" id="cd00158">
    <property type="entry name" value="RHOD"/>
    <property type="match status" value="1"/>
</dbReference>
<dbReference type="PANTHER" id="PTHR43031">
    <property type="entry name" value="FAD-DEPENDENT OXIDOREDUCTASE"/>
    <property type="match status" value="1"/>
</dbReference>
<protein>
    <submittedName>
        <fullName evidence="2">Rhodanese-like domain-containing protein</fullName>
    </submittedName>
</protein>
<dbReference type="SUPFAM" id="SSF52821">
    <property type="entry name" value="Rhodanese/Cell cycle control phosphatase"/>
    <property type="match status" value="1"/>
</dbReference>
<dbReference type="AlphaFoldDB" id="A0A9D7XGE3"/>
<dbReference type="Gene3D" id="3.40.250.10">
    <property type="entry name" value="Rhodanese-like domain"/>
    <property type="match status" value="1"/>
</dbReference>
<dbReference type="Proteomes" id="UP000886657">
    <property type="component" value="Unassembled WGS sequence"/>
</dbReference>
<evidence type="ECO:0000259" key="1">
    <source>
        <dbReference type="PROSITE" id="PS50206"/>
    </source>
</evidence>
<dbReference type="EMBL" id="JADKIO010000005">
    <property type="protein sequence ID" value="MBK9796141.1"/>
    <property type="molecule type" value="Genomic_DNA"/>
</dbReference>
<evidence type="ECO:0000313" key="3">
    <source>
        <dbReference type="Proteomes" id="UP000886657"/>
    </source>
</evidence>
<dbReference type="InterPro" id="IPR036873">
    <property type="entry name" value="Rhodanese-like_dom_sf"/>
</dbReference>
<dbReference type="Pfam" id="PF00581">
    <property type="entry name" value="Rhodanese"/>
    <property type="match status" value="1"/>
</dbReference>
<proteinExistence type="predicted"/>
<comment type="caution">
    <text evidence="2">The sequence shown here is derived from an EMBL/GenBank/DDBJ whole genome shotgun (WGS) entry which is preliminary data.</text>
</comment>
<dbReference type="PROSITE" id="PS50206">
    <property type="entry name" value="RHODANESE_3"/>
    <property type="match status" value="1"/>
</dbReference>
<organism evidence="2 3">
    <name type="scientific">Candidatus Geothrix skivensis</name>
    <dbReference type="NCBI Taxonomy" id="2954439"/>
    <lineage>
        <taxon>Bacteria</taxon>
        <taxon>Pseudomonadati</taxon>
        <taxon>Acidobacteriota</taxon>
        <taxon>Holophagae</taxon>
        <taxon>Holophagales</taxon>
        <taxon>Holophagaceae</taxon>
        <taxon>Geothrix</taxon>
    </lineage>
</organism>
<dbReference type="InterPro" id="IPR001763">
    <property type="entry name" value="Rhodanese-like_dom"/>
</dbReference>
<sequence>MFEAGPNLDARAFRALDPALVQLLDVREPWEYDRAHIPGSVLIPLGELADRLGELDPARPLAAYCHHGMRSLHALRFLRGAGFTELAHLSGGIEAYSQLDPSVPRY</sequence>
<feature type="domain" description="Rhodanese" evidence="1">
    <location>
        <begin position="17"/>
        <end position="104"/>
    </location>
</feature>
<dbReference type="PANTHER" id="PTHR43031:SF17">
    <property type="entry name" value="SULFURTRANSFERASE YTWF-RELATED"/>
    <property type="match status" value="1"/>
</dbReference>
<dbReference type="SMART" id="SM00450">
    <property type="entry name" value="RHOD"/>
    <property type="match status" value="1"/>
</dbReference>
<gene>
    <name evidence="2" type="ORF">IPP58_06550</name>
</gene>
<reference evidence="2" key="1">
    <citation type="submission" date="2020-10" db="EMBL/GenBank/DDBJ databases">
        <title>Connecting structure to function with the recovery of over 1000 high-quality activated sludge metagenome-assembled genomes encoding full-length rRNA genes using long-read sequencing.</title>
        <authorList>
            <person name="Singleton C.M."/>
            <person name="Petriglieri F."/>
            <person name="Kristensen J.M."/>
            <person name="Kirkegaard R.H."/>
            <person name="Michaelsen T.Y."/>
            <person name="Andersen M.H."/>
            <person name="Karst S.M."/>
            <person name="Dueholm M.S."/>
            <person name="Nielsen P.H."/>
            <person name="Albertsen M."/>
        </authorList>
    </citation>
    <scope>NUCLEOTIDE SEQUENCE</scope>
    <source>
        <strain evidence="2">Skiv_18-Q3-R9-52_MAXAC.067</strain>
    </source>
</reference>
<accession>A0A9D7XGE3</accession>